<dbReference type="AlphaFoldDB" id="A0A4P6XHA6"/>
<accession>A0A4P6XHA6</accession>
<reference evidence="4" key="1">
    <citation type="submission" date="2019-03" db="EMBL/GenBank/DDBJ databases">
        <title>Snf2 controls pulcherriminic acid biosynthesis and connects pigmentation and antifungal activity of the yeast Metschnikowia pulcherrima.</title>
        <authorList>
            <person name="Gore-Lloyd D."/>
            <person name="Sumann I."/>
            <person name="Brachmann A.O."/>
            <person name="Schneeberger K."/>
            <person name="Ortiz-Merino R.A."/>
            <person name="Moreno-Beltran M."/>
            <person name="Schlaefli M."/>
            <person name="Kirner P."/>
            <person name="Santos Kron A."/>
            <person name="Wolfe K.H."/>
            <person name="Piel J."/>
            <person name="Ahrens C.H."/>
            <person name="Henk D."/>
            <person name="Freimoser F.M."/>
        </authorList>
    </citation>
    <scope>NUCLEOTIDE SEQUENCE [LARGE SCALE GENOMIC DNA]</scope>
    <source>
        <strain evidence="4">APC 1.2</strain>
    </source>
</reference>
<evidence type="ECO:0000259" key="2">
    <source>
        <dbReference type="PROSITE" id="PS50245"/>
    </source>
</evidence>
<dbReference type="Gene3D" id="2.30.30.190">
    <property type="entry name" value="CAP Gly-rich-like domain"/>
    <property type="match status" value="1"/>
</dbReference>
<feature type="coiled-coil region" evidence="1">
    <location>
        <begin position="753"/>
        <end position="780"/>
    </location>
</feature>
<dbReference type="PANTHER" id="PTHR18916">
    <property type="entry name" value="DYNACTIN 1-RELATED MICROTUBULE-BINDING"/>
    <property type="match status" value="1"/>
</dbReference>
<dbReference type="EMBL" id="CP034456">
    <property type="protein sequence ID" value="QBM86550.1"/>
    <property type="molecule type" value="Genomic_DNA"/>
</dbReference>
<proteinExistence type="predicted"/>
<dbReference type="SMART" id="SM01052">
    <property type="entry name" value="CAP_GLY"/>
    <property type="match status" value="1"/>
</dbReference>
<dbReference type="Pfam" id="PF01302">
    <property type="entry name" value="CAP_GLY"/>
    <property type="match status" value="1"/>
</dbReference>
<gene>
    <name evidence="3" type="primary">MPUL0A11950</name>
    <name evidence="3" type="ORF">METSCH_A11950</name>
</gene>
<dbReference type="PROSITE" id="PS50245">
    <property type="entry name" value="CAP_GLY_2"/>
    <property type="match status" value="1"/>
</dbReference>
<keyword evidence="4" id="KW-1185">Reference proteome</keyword>
<feature type="coiled-coil region" evidence="1">
    <location>
        <begin position="206"/>
        <end position="362"/>
    </location>
</feature>
<dbReference type="InterPro" id="IPR000938">
    <property type="entry name" value="CAP-Gly_domain"/>
</dbReference>
<evidence type="ECO:0000313" key="4">
    <source>
        <dbReference type="Proteomes" id="UP000292447"/>
    </source>
</evidence>
<organism evidence="3 4">
    <name type="scientific">Metschnikowia aff. pulcherrima</name>
    <dbReference type="NCBI Taxonomy" id="2163413"/>
    <lineage>
        <taxon>Eukaryota</taxon>
        <taxon>Fungi</taxon>
        <taxon>Dikarya</taxon>
        <taxon>Ascomycota</taxon>
        <taxon>Saccharomycotina</taxon>
        <taxon>Pichiomycetes</taxon>
        <taxon>Metschnikowiaceae</taxon>
        <taxon>Metschnikowia</taxon>
    </lineage>
</organism>
<evidence type="ECO:0000256" key="1">
    <source>
        <dbReference type="SAM" id="Coils"/>
    </source>
</evidence>
<evidence type="ECO:0000313" key="3">
    <source>
        <dbReference type="EMBL" id="QBM86550.1"/>
    </source>
</evidence>
<feature type="domain" description="CAP-Gly" evidence="2">
    <location>
        <begin position="23"/>
        <end position="67"/>
    </location>
</feature>
<keyword evidence="1" id="KW-0175">Coiled coil</keyword>
<dbReference type="STRING" id="2163413.A0A4P6XHA6"/>
<dbReference type="Proteomes" id="UP000292447">
    <property type="component" value="Chromosome I"/>
</dbReference>
<dbReference type="SUPFAM" id="SSF74924">
    <property type="entry name" value="Cap-Gly domain"/>
    <property type="match status" value="1"/>
</dbReference>
<dbReference type="InterPro" id="IPR036859">
    <property type="entry name" value="CAP-Gly_dom_sf"/>
</dbReference>
<sequence>MGPVTLGQRVSVRGESGVVRYIGSARFAPGEWIGVELDRPHGRNDGSVQDTRYFECQNPGNYGVFVRADVLDETSSPRQNPAAGPDVKTVVHKLQIKLKAAMEEIGRSKTTIAELQAELDKKGSAQDELEGSLEQATVELEYLRTHNTELAQLLESLREKYDILSTDYSIVNEELEIYKELERAVSSLSPQGPVSVEDFQTLLQHNKKLELTLSSLRKVCEDAQESKAKTIELLNTKTSEFADLKESYEALNQRLEASELVIGQLQEELEISADLRLIIEYLTSENEQLQAKVSELTQSVNELTELHEMDNSIEENRALAEMEFKQLIKALQTELSSHKLDLEKLQSTNRALFEESNDLKRKLVEGQSPNDTRQYEELILETKKLRVAHSQASLSNGILSDSNKEISTLTGRLVPDEFKSQIELIKLLKKSHAVVSSLLSQMRNFPISSLKFEACLSLLGLASSIELLECVAEFVHLKEQQDHETLEQVVSDFESYLEKAVTRYIPTDIFTLDLSFAVRLTQITDEIADAFTTANSAHAKYTFSMFEADLSISVDVAKHISSTYTRGITALASVNKELAEFVSCGEALRAKAMSCNKQIIERPDEDLKCHIISYPRSSFISPVLIGDLKKIESEVGLEEDELVEIFSAPSFSWQDRMRLVKDYSAELPARPEFETQSHKSVYHVLSSMTREQIQETATTNPMMEAQIMEKTQKIEELYLQIELLEKNMSSAIAGKDGELRTAGELLFQLREECRLLKQQSEDLLQVNKELLAQLDALRSADHFSDYQQVPVFENLKAMKEYTKIMALVDEISLLKRMVRSKSSMGHMNALNESWLTEPLTSRRKDMSHLPGVRMLQAAHNKRKDAARLLKAIIAGAKKHH</sequence>
<name>A0A4P6XHA6_9ASCO</name>
<feature type="coiled-coil region" evidence="1">
    <location>
        <begin position="147"/>
        <end position="174"/>
    </location>
</feature>
<protein>
    <submittedName>
        <fullName evidence="3">Dynactin 1</fullName>
    </submittedName>
</protein>